<dbReference type="EMBL" id="CADCUC010000209">
    <property type="protein sequence ID" value="CAA9322812.1"/>
    <property type="molecule type" value="Genomic_DNA"/>
</dbReference>
<gene>
    <name evidence="2" type="ORF">AVDCRST_MAG90-1140</name>
</gene>
<evidence type="ECO:0000256" key="1">
    <source>
        <dbReference type="SAM" id="MobiDB-lite"/>
    </source>
</evidence>
<feature type="non-terminal residue" evidence="2">
    <location>
        <position position="85"/>
    </location>
</feature>
<reference evidence="2" key="1">
    <citation type="submission" date="2020-02" db="EMBL/GenBank/DDBJ databases">
        <authorList>
            <person name="Meier V. D."/>
        </authorList>
    </citation>
    <scope>NUCLEOTIDE SEQUENCE</scope>
    <source>
        <strain evidence="2">AVDCRST_MAG90</strain>
    </source>
</reference>
<protein>
    <submittedName>
        <fullName evidence="2">Uncharacterized protein</fullName>
    </submittedName>
</protein>
<proteinExistence type="predicted"/>
<organism evidence="2">
    <name type="scientific">uncultured Microvirga sp</name>
    <dbReference type="NCBI Taxonomy" id="412392"/>
    <lineage>
        <taxon>Bacteria</taxon>
        <taxon>Pseudomonadati</taxon>
        <taxon>Pseudomonadota</taxon>
        <taxon>Alphaproteobacteria</taxon>
        <taxon>Hyphomicrobiales</taxon>
        <taxon>Methylobacteriaceae</taxon>
        <taxon>Microvirga</taxon>
        <taxon>environmental samples</taxon>
    </lineage>
</organism>
<name>A0A6J4L4P3_9HYPH</name>
<evidence type="ECO:0000313" key="2">
    <source>
        <dbReference type="EMBL" id="CAA9322812.1"/>
    </source>
</evidence>
<feature type="compositionally biased region" description="Low complexity" evidence="1">
    <location>
        <begin position="18"/>
        <end position="29"/>
    </location>
</feature>
<feature type="region of interest" description="Disordered" evidence="1">
    <location>
        <begin position="1"/>
        <end position="31"/>
    </location>
</feature>
<dbReference type="AlphaFoldDB" id="A0A6J4L4P3"/>
<sequence>ELHPPGARTGEFHASTPAVGARRAQAGAAPTCSNSGLLLPRSGPSVLGRGNRVFAFGGRSSPRPMRHGSEQYFVAVHRPELPRIV</sequence>
<feature type="non-terminal residue" evidence="2">
    <location>
        <position position="1"/>
    </location>
</feature>
<accession>A0A6J4L4P3</accession>